<dbReference type="PROSITE" id="PS50928">
    <property type="entry name" value="ABC_TM1"/>
    <property type="match status" value="1"/>
</dbReference>
<evidence type="ECO:0000313" key="10">
    <source>
        <dbReference type="Proteomes" id="UP000215005"/>
    </source>
</evidence>
<evidence type="ECO:0000256" key="3">
    <source>
        <dbReference type="ARBA" id="ARBA00022475"/>
    </source>
</evidence>
<feature type="transmembrane region" description="Helical" evidence="7">
    <location>
        <begin position="9"/>
        <end position="30"/>
    </location>
</feature>
<evidence type="ECO:0000256" key="5">
    <source>
        <dbReference type="ARBA" id="ARBA00022989"/>
    </source>
</evidence>
<evidence type="ECO:0000256" key="6">
    <source>
        <dbReference type="ARBA" id="ARBA00023136"/>
    </source>
</evidence>
<keyword evidence="5 7" id="KW-1133">Transmembrane helix</keyword>
<keyword evidence="4 7" id="KW-0812">Transmembrane</keyword>
<dbReference type="EMBL" id="CP022753">
    <property type="protein sequence ID" value="ASU82981.1"/>
    <property type="molecule type" value="Genomic_DNA"/>
</dbReference>
<evidence type="ECO:0000256" key="7">
    <source>
        <dbReference type="RuleBase" id="RU363032"/>
    </source>
</evidence>
<dbReference type="KEGG" id="ngv:CDO52_09430"/>
<sequence>MTRLILHRLFYGLLTLFVVSLVVFLATQALPGDAAQAMLGREATPERLAALREQLHLNEPLAVQYGSWIAGIFTFDLGTSYAANMPVVDHLAPRVTASLSLMAIAALVATPIALLLGAYSAMRRDRAVDHGTSMVTLILAAIPEFAVGILLILAFATGALQLFPAVYAGRADNVLNDPTQLVLPVATLVIAVSPPIIRMMRASMIEVLESEYVQQARLKGLPQRTVILRHAGPNAIGPVAQVIALQLGWLAGGVVAIEYLFRFPGIGLALMDAIDTRDIPVIQAVTLLIAVVYIVVNLLADVVGLAANPKVRVSSR</sequence>
<evidence type="ECO:0000313" key="9">
    <source>
        <dbReference type="EMBL" id="ASU82981.1"/>
    </source>
</evidence>
<evidence type="ECO:0000256" key="1">
    <source>
        <dbReference type="ARBA" id="ARBA00004651"/>
    </source>
</evidence>
<dbReference type="InterPro" id="IPR045621">
    <property type="entry name" value="BPD_transp_1_N"/>
</dbReference>
<dbReference type="SUPFAM" id="SSF161098">
    <property type="entry name" value="MetI-like"/>
    <property type="match status" value="1"/>
</dbReference>
<feature type="transmembrane region" description="Helical" evidence="7">
    <location>
        <begin position="134"/>
        <end position="160"/>
    </location>
</feature>
<dbReference type="InterPro" id="IPR035906">
    <property type="entry name" value="MetI-like_sf"/>
</dbReference>
<evidence type="ECO:0000259" key="8">
    <source>
        <dbReference type="PROSITE" id="PS50928"/>
    </source>
</evidence>
<evidence type="ECO:0000256" key="4">
    <source>
        <dbReference type="ARBA" id="ARBA00022692"/>
    </source>
</evidence>
<keyword evidence="6 7" id="KW-0472">Membrane</keyword>
<dbReference type="RefSeq" id="WP_017617563.1">
    <property type="nucleotide sequence ID" value="NZ_ANBG01000080.1"/>
</dbReference>
<dbReference type="OrthoDB" id="9778910at2"/>
<feature type="transmembrane region" description="Helical" evidence="7">
    <location>
        <begin position="180"/>
        <end position="197"/>
    </location>
</feature>
<evidence type="ECO:0000256" key="2">
    <source>
        <dbReference type="ARBA" id="ARBA00022448"/>
    </source>
</evidence>
<reference evidence="9 10" key="1">
    <citation type="submission" date="2017-08" db="EMBL/GenBank/DDBJ databases">
        <title>The complete genome sequence of Nocardiopsis gilva YIM 90087.</title>
        <authorList>
            <person name="Yin M."/>
            <person name="Tang S."/>
        </authorList>
    </citation>
    <scope>NUCLEOTIDE SEQUENCE [LARGE SCALE GENOMIC DNA]</scope>
    <source>
        <strain evidence="9 10">YIM 90087</strain>
    </source>
</reference>
<keyword evidence="2 7" id="KW-0813">Transport</keyword>
<feature type="domain" description="ABC transmembrane type-1" evidence="8">
    <location>
        <begin position="95"/>
        <end position="300"/>
    </location>
</feature>
<dbReference type="InterPro" id="IPR000515">
    <property type="entry name" value="MetI-like"/>
</dbReference>
<feature type="transmembrane region" description="Helical" evidence="7">
    <location>
        <begin position="239"/>
        <end position="261"/>
    </location>
</feature>
<keyword evidence="3" id="KW-1003">Cell membrane</keyword>
<gene>
    <name evidence="9" type="ORF">CDO52_09430</name>
</gene>
<comment type="subcellular location">
    <subcellularLocation>
        <location evidence="1 7">Cell membrane</location>
        <topology evidence="1 7">Multi-pass membrane protein</topology>
    </subcellularLocation>
</comment>
<keyword evidence="10" id="KW-1185">Reference proteome</keyword>
<dbReference type="PANTHER" id="PTHR43163:SF6">
    <property type="entry name" value="DIPEPTIDE TRANSPORT SYSTEM PERMEASE PROTEIN DPPB-RELATED"/>
    <property type="match status" value="1"/>
</dbReference>
<dbReference type="AlphaFoldDB" id="A0A223S4G0"/>
<dbReference type="Pfam" id="PF19300">
    <property type="entry name" value="BPD_transp_1_N"/>
    <property type="match status" value="1"/>
</dbReference>
<name>A0A223S4G0_9ACTN</name>
<dbReference type="Proteomes" id="UP000215005">
    <property type="component" value="Chromosome"/>
</dbReference>
<organism evidence="9 10">
    <name type="scientific">Nocardiopsis gilva YIM 90087</name>
    <dbReference type="NCBI Taxonomy" id="1235441"/>
    <lineage>
        <taxon>Bacteria</taxon>
        <taxon>Bacillati</taxon>
        <taxon>Actinomycetota</taxon>
        <taxon>Actinomycetes</taxon>
        <taxon>Streptosporangiales</taxon>
        <taxon>Nocardiopsidaceae</taxon>
        <taxon>Nocardiopsis</taxon>
    </lineage>
</organism>
<dbReference type="GO" id="GO:0005886">
    <property type="term" value="C:plasma membrane"/>
    <property type="evidence" value="ECO:0007669"/>
    <property type="project" value="UniProtKB-SubCell"/>
</dbReference>
<accession>A0A223S4G0</accession>
<dbReference type="Gene3D" id="1.10.3720.10">
    <property type="entry name" value="MetI-like"/>
    <property type="match status" value="1"/>
</dbReference>
<dbReference type="CDD" id="cd06261">
    <property type="entry name" value="TM_PBP2"/>
    <property type="match status" value="1"/>
</dbReference>
<dbReference type="GO" id="GO:0055085">
    <property type="term" value="P:transmembrane transport"/>
    <property type="evidence" value="ECO:0007669"/>
    <property type="project" value="InterPro"/>
</dbReference>
<dbReference type="Pfam" id="PF00528">
    <property type="entry name" value="BPD_transp_1"/>
    <property type="match status" value="1"/>
</dbReference>
<feature type="transmembrane region" description="Helical" evidence="7">
    <location>
        <begin position="281"/>
        <end position="307"/>
    </location>
</feature>
<dbReference type="PANTHER" id="PTHR43163">
    <property type="entry name" value="DIPEPTIDE TRANSPORT SYSTEM PERMEASE PROTEIN DPPB-RELATED"/>
    <property type="match status" value="1"/>
</dbReference>
<proteinExistence type="inferred from homology"/>
<protein>
    <submittedName>
        <fullName evidence="9">ABC transporter permease</fullName>
    </submittedName>
</protein>
<feature type="transmembrane region" description="Helical" evidence="7">
    <location>
        <begin position="99"/>
        <end position="122"/>
    </location>
</feature>
<comment type="similarity">
    <text evidence="7">Belongs to the binding-protein-dependent transport system permease family.</text>
</comment>